<reference evidence="1 2" key="1">
    <citation type="journal article" date="2020" name="Cell">
        <title>Large-Scale Comparative Analyses of Tick Genomes Elucidate Their Genetic Diversity and Vector Capacities.</title>
        <authorList>
            <consortium name="Tick Genome and Microbiome Consortium (TIGMIC)"/>
            <person name="Jia N."/>
            <person name="Wang J."/>
            <person name="Shi W."/>
            <person name="Du L."/>
            <person name="Sun Y."/>
            <person name="Zhan W."/>
            <person name="Jiang J.F."/>
            <person name="Wang Q."/>
            <person name="Zhang B."/>
            <person name="Ji P."/>
            <person name="Bell-Sakyi L."/>
            <person name="Cui X.M."/>
            <person name="Yuan T.T."/>
            <person name="Jiang B.G."/>
            <person name="Yang W.F."/>
            <person name="Lam T.T."/>
            <person name="Chang Q.C."/>
            <person name="Ding S.J."/>
            <person name="Wang X.J."/>
            <person name="Zhu J.G."/>
            <person name="Ruan X.D."/>
            <person name="Zhao L."/>
            <person name="Wei J.T."/>
            <person name="Ye R.Z."/>
            <person name="Que T.C."/>
            <person name="Du C.H."/>
            <person name="Zhou Y.H."/>
            <person name="Cheng J.X."/>
            <person name="Dai P.F."/>
            <person name="Guo W.B."/>
            <person name="Han X.H."/>
            <person name="Huang E.J."/>
            <person name="Li L.F."/>
            <person name="Wei W."/>
            <person name="Gao Y.C."/>
            <person name="Liu J.Z."/>
            <person name="Shao H.Z."/>
            <person name="Wang X."/>
            <person name="Wang C.C."/>
            <person name="Yang T.C."/>
            <person name="Huo Q.B."/>
            <person name="Li W."/>
            <person name="Chen H.Y."/>
            <person name="Chen S.E."/>
            <person name="Zhou L.G."/>
            <person name="Ni X.B."/>
            <person name="Tian J.H."/>
            <person name="Sheng Y."/>
            <person name="Liu T."/>
            <person name="Pan Y.S."/>
            <person name="Xia L.Y."/>
            <person name="Li J."/>
            <person name="Zhao F."/>
            <person name="Cao W.C."/>
        </authorList>
    </citation>
    <scope>NUCLEOTIDE SEQUENCE [LARGE SCALE GENOMIC DNA]</scope>
    <source>
        <strain evidence="1">Iper-2018</strain>
    </source>
</reference>
<comment type="caution">
    <text evidence="1">The sequence shown here is derived from an EMBL/GenBank/DDBJ whole genome shotgun (WGS) entry which is preliminary data.</text>
</comment>
<gene>
    <name evidence="1" type="ORF">HPB47_023916</name>
</gene>
<feature type="non-terminal residue" evidence="1">
    <location>
        <position position="1"/>
    </location>
</feature>
<organism evidence="1 2">
    <name type="scientific">Ixodes persulcatus</name>
    <name type="common">Taiga tick</name>
    <dbReference type="NCBI Taxonomy" id="34615"/>
    <lineage>
        <taxon>Eukaryota</taxon>
        <taxon>Metazoa</taxon>
        <taxon>Ecdysozoa</taxon>
        <taxon>Arthropoda</taxon>
        <taxon>Chelicerata</taxon>
        <taxon>Arachnida</taxon>
        <taxon>Acari</taxon>
        <taxon>Parasitiformes</taxon>
        <taxon>Ixodida</taxon>
        <taxon>Ixodoidea</taxon>
        <taxon>Ixodidae</taxon>
        <taxon>Ixodinae</taxon>
        <taxon>Ixodes</taxon>
    </lineage>
</organism>
<dbReference type="Proteomes" id="UP000805193">
    <property type="component" value="Unassembled WGS sequence"/>
</dbReference>
<accession>A0AC60Q677</accession>
<dbReference type="EMBL" id="JABSTQ010009440">
    <property type="protein sequence ID" value="KAG0429145.1"/>
    <property type="molecule type" value="Genomic_DNA"/>
</dbReference>
<sequence>RSVQHVNHSETSTTNITIYTDSQVAYSECRHASKSTSDRVHKIYGIASRLHTNHHTQLRVAWVPAHSALSRPSAPILPTIYSGPHFDSSQPDDSQPDLTERAELAKLERKRILRNLRTAASLFNRHKRMIPPMPAGVSRKAQTLVRRTATNTLMLPALRHRIFKDDPQQGYCTACNTFATPQHVIWECPEHAAARFEALADIPVADQPNTFEDWVISQDKPPPTVRLLWNQLCSFFYAEGGPAGLLPRWPSVTATSLQ</sequence>
<proteinExistence type="predicted"/>
<evidence type="ECO:0000313" key="2">
    <source>
        <dbReference type="Proteomes" id="UP000805193"/>
    </source>
</evidence>
<keyword evidence="2" id="KW-1185">Reference proteome</keyword>
<protein>
    <submittedName>
        <fullName evidence="1">Uncharacterized protein</fullName>
    </submittedName>
</protein>
<name>A0AC60Q677_IXOPE</name>
<evidence type="ECO:0000313" key="1">
    <source>
        <dbReference type="EMBL" id="KAG0429145.1"/>
    </source>
</evidence>